<evidence type="ECO:0000256" key="1">
    <source>
        <dbReference type="ARBA" id="ARBA00004651"/>
    </source>
</evidence>
<evidence type="ECO:0000256" key="6">
    <source>
        <dbReference type="ARBA" id="ARBA00023136"/>
    </source>
</evidence>
<evidence type="ECO:0000313" key="10">
    <source>
        <dbReference type="Proteomes" id="UP000236311"/>
    </source>
</evidence>
<feature type="transmembrane region" description="Helical" evidence="7">
    <location>
        <begin position="209"/>
        <end position="230"/>
    </location>
</feature>
<evidence type="ECO:0000256" key="3">
    <source>
        <dbReference type="ARBA" id="ARBA00022475"/>
    </source>
</evidence>
<keyword evidence="5 7" id="KW-1133">Transmembrane helix</keyword>
<evidence type="ECO:0000256" key="7">
    <source>
        <dbReference type="RuleBase" id="RU363032"/>
    </source>
</evidence>
<dbReference type="SUPFAM" id="SSF161098">
    <property type="entry name" value="MetI-like"/>
    <property type="match status" value="1"/>
</dbReference>
<feature type="domain" description="ABC transmembrane type-1" evidence="8">
    <location>
        <begin position="76"/>
        <end position="291"/>
    </location>
</feature>
<evidence type="ECO:0000259" key="8">
    <source>
        <dbReference type="PROSITE" id="PS50928"/>
    </source>
</evidence>
<evidence type="ECO:0000256" key="4">
    <source>
        <dbReference type="ARBA" id="ARBA00022692"/>
    </source>
</evidence>
<feature type="transmembrane region" description="Helical" evidence="7">
    <location>
        <begin position="80"/>
        <end position="100"/>
    </location>
</feature>
<dbReference type="Gene3D" id="1.10.3720.10">
    <property type="entry name" value="MetI-like"/>
    <property type="match status" value="1"/>
</dbReference>
<organism evidence="9 10">
    <name type="scientific">Acetatifactor muris</name>
    <dbReference type="NCBI Taxonomy" id="879566"/>
    <lineage>
        <taxon>Bacteria</taxon>
        <taxon>Bacillati</taxon>
        <taxon>Bacillota</taxon>
        <taxon>Clostridia</taxon>
        <taxon>Lachnospirales</taxon>
        <taxon>Lachnospiraceae</taxon>
        <taxon>Acetatifactor</taxon>
    </lineage>
</organism>
<feature type="transmembrane region" description="Helical" evidence="7">
    <location>
        <begin position="14"/>
        <end position="40"/>
    </location>
</feature>
<keyword evidence="10" id="KW-1185">Reference proteome</keyword>
<evidence type="ECO:0000256" key="2">
    <source>
        <dbReference type="ARBA" id="ARBA00022448"/>
    </source>
</evidence>
<dbReference type="PROSITE" id="PS50928">
    <property type="entry name" value="ABC_TM1"/>
    <property type="match status" value="1"/>
</dbReference>
<proteinExistence type="inferred from homology"/>
<dbReference type="OrthoDB" id="2637002at2"/>
<reference evidence="9 10" key="1">
    <citation type="submission" date="2018-01" db="EMBL/GenBank/DDBJ databases">
        <authorList>
            <person name="Gaut B.S."/>
            <person name="Morton B.R."/>
            <person name="Clegg M.T."/>
            <person name="Duvall M.R."/>
        </authorList>
    </citation>
    <scope>NUCLEOTIDE SEQUENCE [LARGE SCALE GENOMIC DNA]</scope>
    <source>
        <strain evidence="9">GP69</strain>
    </source>
</reference>
<comment type="similarity">
    <text evidence="7">Belongs to the binding-protein-dependent transport system permease family.</text>
</comment>
<dbReference type="PANTHER" id="PTHR43227:SF11">
    <property type="entry name" value="BLL4140 PROTEIN"/>
    <property type="match status" value="1"/>
</dbReference>
<dbReference type="InterPro" id="IPR000515">
    <property type="entry name" value="MetI-like"/>
</dbReference>
<dbReference type="GO" id="GO:0005886">
    <property type="term" value="C:plasma membrane"/>
    <property type="evidence" value="ECO:0007669"/>
    <property type="project" value="UniProtKB-SubCell"/>
</dbReference>
<feature type="transmembrane region" description="Helical" evidence="7">
    <location>
        <begin position="270"/>
        <end position="291"/>
    </location>
</feature>
<feature type="transmembrane region" description="Helical" evidence="7">
    <location>
        <begin position="168"/>
        <end position="188"/>
    </location>
</feature>
<dbReference type="PANTHER" id="PTHR43227">
    <property type="entry name" value="BLL4140 PROTEIN"/>
    <property type="match status" value="1"/>
</dbReference>
<sequence length="304" mass="34973">MLKNKKKMRSYKEFLYILPFMCLVAVFSYYPLYGWIYAFFDYRPPRPFSMDDFQGLKWFKYLVDNPIRLKQTLIVMRNTFAMSGLSLLTSWLPMIFAIFLNEIKCMPFRKTVQTITTLPNFVSWVLVFSVAYNLFSSNGMANSMLLKAGVIDQPILFLQSSKHVWSTMWLWGTWKSLGWSAIMYIAAISGIDEELYEAAKVDGATRMQLIWHITIPSILPTYTVLLMLSISNFLSNGMEQYFVFQNSFNKEAIQVLDLYVYNLAMGSGSYSVSTALSMLKSVVSVMLLVVANKLAKLVRGDSFM</sequence>
<dbReference type="InterPro" id="IPR035906">
    <property type="entry name" value="MetI-like_sf"/>
</dbReference>
<dbReference type="AlphaFoldDB" id="A0A2K4ZCI5"/>
<keyword evidence="2 7" id="KW-0813">Transport</keyword>
<dbReference type="Proteomes" id="UP000236311">
    <property type="component" value="Unassembled WGS sequence"/>
</dbReference>
<keyword evidence="3" id="KW-1003">Cell membrane</keyword>
<evidence type="ECO:0000313" key="9">
    <source>
        <dbReference type="EMBL" id="SOY28184.1"/>
    </source>
</evidence>
<evidence type="ECO:0000256" key="5">
    <source>
        <dbReference type="ARBA" id="ARBA00022989"/>
    </source>
</evidence>
<dbReference type="EMBL" id="OFSM01000004">
    <property type="protein sequence ID" value="SOY28184.1"/>
    <property type="molecule type" value="Genomic_DNA"/>
</dbReference>
<keyword evidence="6 7" id="KW-0472">Membrane</keyword>
<accession>A0A2K4ZCI5</accession>
<dbReference type="InterPro" id="IPR050809">
    <property type="entry name" value="UgpAE/MalFG_permease"/>
</dbReference>
<keyword evidence="9" id="KW-0762">Sugar transport</keyword>
<name>A0A2K4ZCI5_9FIRM</name>
<dbReference type="CDD" id="cd06261">
    <property type="entry name" value="TM_PBP2"/>
    <property type="match status" value="1"/>
</dbReference>
<keyword evidence="4 7" id="KW-0812">Transmembrane</keyword>
<comment type="subcellular location">
    <subcellularLocation>
        <location evidence="1 7">Cell membrane</location>
        <topology evidence="1 7">Multi-pass membrane protein</topology>
    </subcellularLocation>
</comment>
<feature type="transmembrane region" description="Helical" evidence="7">
    <location>
        <begin position="112"/>
        <end position="135"/>
    </location>
</feature>
<dbReference type="Pfam" id="PF00528">
    <property type="entry name" value="BPD_transp_1"/>
    <property type="match status" value="1"/>
</dbReference>
<dbReference type="RefSeq" id="WP_103238473.1">
    <property type="nucleotide sequence ID" value="NZ_CANRXC010000032.1"/>
</dbReference>
<gene>
    <name evidence="9" type="primary">yteP_9</name>
    <name evidence="9" type="ORF">AMURIS_00891</name>
</gene>
<protein>
    <submittedName>
        <fullName evidence="9">Putative multiple-sugar transport system permease YteP</fullName>
    </submittedName>
</protein>
<dbReference type="GO" id="GO:0055085">
    <property type="term" value="P:transmembrane transport"/>
    <property type="evidence" value="ECO:0007669"/>
    <property type="project" value="InterPro"/>
</dbReference>